<feature type="compositionally biased region" description="Low complexity" evidence="1">
    <location>
        <begin position="76"/>
        <end position="90"/>
    </location>
</feature>
<dbReference type="EMBL" id="SGJD01000143">
    <property type="protein sequence ID" value="KAB0406722.1"/>
    <property type="molecule type" value="Genomic_DNA"/>
</dbReference>
<evidence type="ECO:0000256" key="1">
    <source>
        <dbReference type="SAM" id="MobiDB-lite"/>
    </source>
</evidence>
<feature type="compositionally biased region" description="Basic and acidic residues" evidence="1">
    <location>
        <begin position="1"/>
        <end position="10"/>
    </location>
</feature>
<dbReference type="AlphaFoldDB" id="A0A6A1QDG7"/>
<comment type="caution">
    <text evidence="2">The sequence shown here is derived from an EMBL/GenBank/DDBJ whole genome shotgun (WGS) entry which is preliminary data.</text>
</comment>
<evidence type="ECO:0000313" key="2">
    <source>
        <dbReference type="EMBL" id="KAB0406722.1"/>
    </source>
</evidence>
<protein>
    <submittedName>
        <fullName evidence="2">Uncharacterized protein</fullName>
    </submittedName>
</protein>
<keyword evidence="3" id="KW-1185">Reference proteome</keyword>
<name>A0A6A1QDG7_BALPH</name>
<dbReference type="Proteomes" id="UP000437017">
    <property type="component" value="Unassembled WGS sequence"/>
</dbReference>
<sequence>MNLPRAERLRSTPPRSLRGSDREDAAPAGAAEGAARRGRGRPCALLHPHPLRYLLLSAPAVGSVAEAPRKAQGADLGTPGALPALLPTLGSQPWEEGKGPASRPAGGCTSFSIESILQGVRGAGTGAAQSLPPTPWGYCHLLQRPSCLLHPQAAAPLLHRLRSQQGRSAGPAPVRHRGAPGVSAWSRGLQADVAGRPFGRRGDLTGLLNSTHTCLTPWGGQGANLEGGAARGHALLAACPGALHLSQPGPRVSSFRGCSGKFPSPTLGSRHSRASDSIALRCTCSLRPQGKHHRLTTVRAPGAAADEPRADPEALPRALQETSFTSFPWPQARPAEPRTWVTAGRIPAQAGP</sequence>
<evidence type="ECO:0000313" key="3">
    <source>
        <dbReference type="Proteomes" id="UP000437017"/>
    </source>
</evidence>
<feature type="region of interest" description="Disordered" evidence="1">
    <location>
        <begin position="322"/>
        <end position="352"/>
    </location>
</feature>
<accession>A0A6A1QDG7</accession>
<proteinExistence type="predicted"/>
<reference evidence="2 3" key="1">
    <citation type="journal article" date="2019" name="PLoS ONE">
        <title>Genomic analyses reveal an absence of contemporary introgressive admixture between fin whales and blue whales, despite known hybrids.</title>
        <authorList>
            <person name="Westbury M.V."/>
            <person name="Petersen B."/>
            <person name="Lorenzen E.D."/>
        </authorList>
    </citation>
    <scope>NUCLEOTIDE SEQUENCE [LARGE SCALE GENOMIC DNA]</scope>
    <source>
        <strain evidence="2">FinWhale-01</strain>
    </source>
</reference>
<feature type="region of interest" description="Disordered" evidence="1">
    <location>
        <begin position="1"/>
        <end position="42"/>
    </location>
</feature>
<dbReference type="OrthoDB" id="5402974at2759"/>
<gene>
    <name evidence="2" type="ORF">E2I00_001544</name>
</gene>
<feature type="region of interest" description="Disordered" evidence="1">
    <location>
        <begin position="71"/>
        <end position="105"/>
    </location>
</feature>
<organism evidence="2 3">
    <name type="scientific">Balaenoptera physalus</name>
    <name type="common">Fin whale</name>
    <name type="synonym">Balaena physalus</name>
    <dbReference type="NCBI Taxonomy" id="9770"/>
    <lineage>
        <taxon>Eukaryota</taxon>
        <taxon>Metazoa</taxon>
        <taxon>Chordata</taxon>
        <taxon>Craniata</taxon>
        <taxon>Vertebrata</taxon>
        <taxon>Euteleostomi</taxon>
        <taxon>Mammalia</taxon>
        <taxon>Eutheria</taxon>
        <taxon>Laurasiatheria</taxon>
        <taxon>Artiodactyla</taxon>
        <taxon>Whippomorpha</taxon>
        <taxon>Cetacea</taxon>
        <taxon>Mysticeti</taxon>
        <taxon>Balaenopteridae</taxon>
        <taxon>Balaenoptera</taxon>
    </lineage>
</organism>